<keyword evidence="8" id="KW-0812">Transmembrane</keyword>
<dbReference type="SUPFAM" id="SSF47384">
    <property type="entry name" value="Homodimeric domain of signal transducing histidine kinase"/>
    <property type="match status" value="1"/>
</dbReference>
<dbReference type="Gene3D" id="3.30.450.40">
    <property type="match status" value="2"/>
</dbReference>
<feature type="domain" description="PAC" evidence="20">
    <location>
        <begin position="843"/>
        <end position="895"/>
    </location>
</feature>
<dbReference type="Pfam" id="PF13426">
    <property type="entry name" value="PAS_9"/>
    <property type="match status" value="1"/>
</dbReference>
<evidence type="ECO:0000256" key="9">
    <source>
        <dbReference type="ARBA" id="ARBA00022737"/>
    </source>
</evidence>
<comment type="subcellular location">
    <subcellularLocation>
        <location evidence="2">Cell inner membrane</location>
        <topology evidence="2">Multi-pass membrane protein</topology>
    </subcellularLocation>
</comment>
<evidence type="ECO:0000256" key="4">
    <source>
        <dbReference type="ARBA" id="ARBA00022475"/>
    </source>
</evidence>
<dbReference type="InterPro" id="IPR003661">
    <property type="entry name" value="HisK_dim/P_dom"/>
</dbReference>
<dbReference type="InterPro" id="IPR004358">
    <property type="entry name" value="Sig_transdc_His_kin-like_C"/>
</dbReference>
<keyword evidence="12" id="KW-1133">Transmembrane helix</keyword>
<keyword evidence="22" id="KW-1185">Reference proteome</keyword>
<evidence type="ECO:0000256" key="14">
    <source>
        <dbReference type="ARBA" id="ARBA00023136"/>
    </source>
</evidence>
<comment type="catalytic activity">
    <reaction evidence="1">
        <text>ATP + protein L-histidine = ADP + protein N-phospho-L-histidine.</text>
        <dbReference type="EC" id="2.7.13.3"/>
    </reaction>
</comment>
<evidence type="ECO:0000256" key="15">
    <source>
        <dbReference type="PROSITE-ProRule" id="PRU00169"/>
    </source>
</evidence>
<dbReference type="InterPro" id="IPR003594">
    <property type="entry name" value="HATPase_dom"/>
</dbReference>
<keyword evidence="5" id="KW-0997">Cell inner membrane</keyword>
<dbReference type="NCBIfam" id="TIGR00229">
    <property type="entry name" value="sensory_box"/>
    <property type="match status" value="3"/>
</dbReference>
<keyword evidence="6 15" id="KW-0597">Phosphoprotein</keyword>
<dbReference type="CDD" id="cd00130">
    <property type="entry name" value="PAS"/>
    <property type="match status" value="3"/>
</dbReference>
<dbReference type="PANTHER" id="PTHR43047">
    <property type="entry name" value="TWO-COMPONENT HISTIDINE PROTEIN KINASE"/>
    <property type="match status" value="1"/>
</dbReference>
<dbReference type="InterPro" id="IPR036890">
    <property type="entry name" value="HATPase_C_sf"/>
</dbReference>
<dbReference type="InterPro" id="IPR036097">
    <property type="entry name" value="HisK_dim/P_sf"/>
</dbReference>
<dbReference type="Gene3D" id="1.10.287.130">
    <property type="match status" value="1"/>
</dbReference>
<dbReference type="FunFam" id="3.30.450.20:FF:000099">
    <property type="entry name" value="Sensory box sensor histidine kinase"/>
    <property type="match status" value="1"/>
</dbReference>
<dbReference type="PRINTS" id="PR00344">
    <property type="entry name" value="BCTRLSENSOR"/>
</dbReference>
<evidence type="ECO:0000259" key="18">
    <source>
        <dbReference type="PROSITE" id="PS50110"/>
    </source>
</evidence>
<dbReference type="SUPFAM" id="SSF55785">
    <property type="entry name" value="PYP-like sensor domain (PAS domain)"/>
    <property type="match status" value="4"/>
</dbReference>
<dbReference type="InterPro" id="IPR013655">
    <property type="entry name" value="PAS_fold_3"/>
</dbReference>
<evidence type="ECO:0000256" key="2">
    <source>
        <dbReference type="ARBA" id="ARBA00004429"/>
    </source>
</evidence>
<feature type="domain" description="PAC" evidence="20">
    <location>
        <begin position="715"/>
        <end position="767"/>
    </location>
</feature>
<keyword evidence="7" id="KW-0808">Transferase</keyword>
<dbReference type="SMART" id="SM00091">
    <property type="entry name" value="PAS"/>
    <property type="match status" value="3"/>
</dbReference>
<dbReference type="CDD" id="cd00082">
    <property type="entry name" value="HisKA"/>
    <property type="match status" value="1"/>
</dbReference>
<reference evidence="21 22" key="1">
    <citation type="submission" date="2019-12" db="EMBL/GenBank/DDBJ databases">
        <title>Spirosoma sp. HMF4905 genome sequencing and assembly.</title>
        <authorList>
            <person name="Kang H."/>
            <person name="Cha I."/>
            <person name="Kim H."/>
            <person name="Joh K."/>
        </authorList>
    </citation>
    <scope>NUCLEOTIDE SEQUENCE [LARGE SCALE GENOMIC DNA]</scope>
    <source>
        <strain evidence="21 22">HMF4905</strain>
    </source>
</reference>
<dbReference type="SMART" id="SM00086">
    <property type="entry name" value="PAC"/>
    <property type="match status" value="3"/>
</dbReference>
<protein>
    <recommendedName>
        <fullName evidence="3">histidine kinase</fullName>
        <ecNumber evidence="3">2.7.13.3</ecNumber>
    </recommendedName>
</protein>
<dbReference type="PANTHER" id="PTHR43047:SF72">
    <property type="entry name" value="OSMOSENSING HISTIDINE PROTEIN KINASE SLN1"/>
    <property type="match status" value="1"/>
</dbReference>
<dbReference type="Gene3D" id="3.30.450.20">
    <property type="entry name" value="PAS domain"/>
    <property type="match status" value="4"/>
</dbReference>
<dbReference type="InterPro" id="IPR035965">
    <property type="entry name" value="PAS-like_dom_sf"/>
</dbReference>
<dbReference type="Gene3D" id="3.30.565.10">
    <property type="entry name" value="Histidine kinase-like ATPase, C-terminal domain"/>
    <property type="match status" value="1"/>
</dbReference>
<feature type="modified residue" description="4-aspartylphosphate" evidence="15">
    <location>
        <position position="1194"/>
    </location>
</feature>
<evidence type="ECO:0000256" key="6">
    <source>
        <dbReference type="ARBA" id="ARBA00022553"/>
    </source>
</evidence>
<keyword evidence="10" id="KW-0547">Nucleotide-binding</keyword>
<accession>A0A7K1SP09</accession>
<evidence type="ECO:0000256" key="1">
    <source>
        <dbReference type="ARBA" id="ARBA00000085"/>
    </source>
</evidence>
<evidence type="ECO:0000313" key="22">
    <source>
        <dbReference type="Proteomes" id="UP000436006"/>
    </source>
</evidence>
<dbReference type="Proteomes" id="UP000436006">
    <property type="component" value="Unassembled WGS sequence"/>
</dbReference>
<dbReference type="Gene3D" id="2.10.70.100">
    <property type="match status" value="1"/>
</dbReference>
<dbReference type="SUPFAM" id="SSF55874">
    <property type="entry name" value="ATPase domain of HSP90 chaperone/DNA topoisomerase II/histidine kinase"/>
    <property type="match status" value="1"/>
</dbReference>
<dbReference type="GO" id="GO:0005886">
    <property type="term" value="C:plasma membrane"/>
    <property type="evidence" value="ECO:0007669"/>
    <property type="project" value="UniProtKB-SubCell"/>
</dbReference>
<dbReference type="GO" id="GO:0000166">
    <property type="term" value="F:nucleotide binding"/>
    <property type="evidence" value="ECO:0007669"/>
    <property type="project" value="UniProtKB-KW"/>
</dbReference>
<evidence type="ECO:0000256" key="5">
    <source>
        <dbReference type="ARBA" id="ARBA00022519"/>
    </source>
</evidence>
<dbReference type="Pfam" id="PF00072">
    <property type="entry name" value="Response_reg"/>
    <property type="match status" value="1"/>
</dbReference>
<dbReference type="SMART" id="SM00387">
    <property type="entry name" value="HATPase_c"/>
    <property type="match status" value="1"/>
</dbReference>
<dbReference type="EMBL" id="WPIN01000023">
    <property type="protein sequence ID" value="MVM35521.1"/>
    <property type="molecule type" value="Genomic_DNA"/>
</dbReference>
<feature type="domain" description="Response regulatory" evidence="18">
    <location>
        <begin position="1145"/>
        <end position="1261"/>
    </location>
</feature>
<dbReference type="AlphaFoldDB" id="A0A7K1SP09"/>
<dbReference type="InterPro" id="IPR029016">
    <property type="entry name" value="GAF-like_dom_sf"/>
</dbReference>
<dbReference type="PROSITE" id="PS50109">
    <property type="entry name" value="HIS_KIN"/>
    <property type="match status" value="1"/>
</dbReference>
<dbReference type="InterPro" id="IPR000700">
    <property type="entry name" value="PAS-assoc_C"/>
</dbReference>
<dbReference type="FunFam" id="2.10.70.100:FF:000001">
    <property type="entry name" value="Sensory transduction histidine kinase"/>
    <property type="match status" value="1"/>
</dbReference>
<dbReference type="InterPro" id="IPR003018">
    <property type="entry name" value="GAF"/>
</dbReference>
<dbReference type="Gene3D" id="3.40.50.2300">
    <property type="match status" value="1"/>
</dbReference>
<dbReference type="InterPro" id="IPR001789">
    <property type="entry name" value="Sig_transdc_resp-reg_receiver"/>
</dbReference>
<dbReference type="Pfam" id="PF02518">
    <property type="entry name" value="HATPase_c"/>
    <property type="match status" value="1"/>
</dbReference>
<dbReference type="SUPFAM" id="SSF52172">
    <property type="entry name" value="CheY-like"/>
    <property type="match status" value="1"/>
</dbReference>
<evidence type="ECO:0000259" key="19">
    <source>
        <dbReference type="PROSITE" id="PS50112"/>
    </source>
</evidence>
<feature type="domain" description="Histidine kinase" evidence="17">
    <location>
        <begin position="906"/>
        <end position="1124"/>
    </location>
</feature>
<dbReference type="SMART" id="SM00448">
    <property type="entry name" value="REC"/>
    <property type="match status" value="1"/>
</dbReference>
<dbReference type="Pfam" id="PF00512">
    <property type="entry name" value="HisKA"/>
    <property type="match status" value="1"/>
</dbReference>
<keyword evidence="14" id="KW-0472">Membrane</keyword>
<dbReference type="GO" id="GO:0009927">
    <property type="term" value="F:histidine phosphotransfer kinase activity"/>
    <property type="evidence" value="ECO:0007669"/>
    <property type="project" value="TreeGrafter"/>
</dbReference>
<keyword evidence="13" id="KW-0902">Two-component regulatory system</keyword>
<dbReference type="CDD" id="cd17580">
    <property type="entry name" value="REC_2_DhkD-like"/>
    <property type="match status" value="1"/>
</dbReference>
<dbReference type="InterPro" id="IPR011006">
    <property type="entry name" value="CheY-like_superfamily"/>
</dbReference>
<evidence type="ECO:0000313" key="21">
    <source>
        <dbReference type="EMBL" id="MVM35521.1"/>
    </source>
</evidence>
<evidence type="ECO:0000256" key="3">
    <source>
        <dbReference type="ARBA" id="ARBA00012438"/>
    </source>
</evidence>
<sequence>MLSQRNGRLKRRFHSQADNSSFLLWFSCKPVLIISMEATPDGKDQAFLLKLSDTLRAETGVEAIGNRATQLIARQLGADRVYLVSLNPNDDTVLVTHETRRQDMPPLQGSYRGADFPAAIQEIFERTIVYTDVRTDARLTDMDRLSFAGLGAVGFLAASIRRGSQTMIWAAGALSTQPRSWTASEVALFEDAVERTWAAIERARGEEALRQSEDKYRTLFESMDEGFHMSELLYNEAGQAVDWRYLDVNAVFERQTGLLNAAGQLGSVTTPNTEPYWLEAYDQVIKTGQPLRFENYHAATRRWYSAYASRVGGAGSRLFAVMFDDITDRKVTQEALRESEQQKALLLTLSDRLQTLTRPDLVQEVALQLLGEHLGLSRAYFFRAEADQQGWHHVIESAYQREPGQPSVIGRHSLKPFGSWLFEGLEQGQVVEVANVTEVNGLTPDELSVYQGIGVAAFLNVPLLRYGTYSAGIAVHSPVPRVWKPTELALIRDVALRTWDTIERTKAEEALRASQKRFESIANLVPDLLWDSQPDGSTYWYNQRWLDYTGQRFEEAIGWGWMEAIHPDDREASAKRYSEAVAVGTSLQQEHRIRRHDGAYRWFVVSASPLIDENGQVINMYGAATDIHESKQAEEALRQLEQRNRLAIEAAELATWEWDLVTDQVYWNELHFQLLGMAVESNPLPSEAFMSHLHPDDAEAIKDQLTQAIAQRTLYDAEFRIVREDGVIRWMSGYGRVMVEQNGQPVRVSGVMMDITDRKEAQEALRQSEERQRAILDSAKDYAIFTTDLDQRVTSWNPGAEALFGYSEEEILQQPVDRLYNPEDRQQNIPRQEAQIAIRVGRFDNERWHSRQDGSLFYGSGVVTPLRDETGSLIGLLKVMRDLTVQKRAEEALQEADRRKDEFLAMLAHELRNPMSTIRSGLQILSLTQGKDEMSRSTVDMMNRQTDHLVRMVDDLLDVSRISQGKIELQTQRMNLVDAVRQALEAVSSLYQERGHRLLVNLPRTGIELDGDATRLMQLVSNLLTNAARYTPSGGQVRISLEHIGQEALLQVEDTGIGLRAEHLESIFELFVQGDNSLARSQGGLGLGLTLVKRLTELHGGRVEARSEGLGKGSDFRVWLPTLTVAPTPGPSSDSKPTAPASAPQLLLIDDNADAAFTLSMLLKLKGYQVHTCLNGRQGIQAAEELRPRVILCDIGMPELDGYQTCQLIRQQVWGKDMILIALTGYGQDEDKQLAKEAGFDAHLAKPVDLAVLIKLLNELLQTNRD</sequence>
<feature type="domain" description="PAS" evidence="19">
    <location>
        <begin position="514"/>
        <end position="584"/>
    </location>
</feature>
<keyword evidence="9" id="KW-0677">Repeat</keyword>
<dbReference type="InterPro" id="IPR000014">
    <property type="entry name" value="PAS"/>
</dbReference>
<dbReference type="FunFam" id="1.10.287.130:FF:000001">
    <property type="entry name" value="Two-component sensor histidine kinase"/>
    <property type="match status" value="1"/>
</dbReference>
<dbReference type="InterPro" id="IPR001610">
    <property type="entry name" value="PAC"/>
</dbReference>
<feature type="domain" description="PAS" evidence="19">
    <location>
        <begin position="768"/>
        <end position="826"/>
    </location>
</feature>
<dbReference type="Pfam" id="PF01590">
    <property type="entry name" value="GAF"/>
    <property type="match status" value="2"/>
</dbReference>
<dbReference type="Pfam" id="PF08447">
    <property type="entry name" value="PAS_3"/>
    <property type="match status" value="2"/>
</dbReference>
<keyword evidence="4" id="KW-1003">Cell membrane</keyword>
<feature type="domain" description="PAS" evidence="19">
    <location>
        <begin position="640"/>
        <end position="712"/>
    </location>
</feature>
<proteinExistence type="predicted"/>
<keyword evidence="16" id="KW-0175">Coiled coil</keyword>
<evidence type="ECO:0000259" key="17">
    <source>
        <dbReference type="PROSITE" id="PS50109"/>
    </source>
</evidence>
<evidence type="ECO:0000256" key="16">
    <source>
        <dbReference type="SAM" id="Coils"/>
    </source>
</evidence>
<evidence type="ECO:0000256" key="11">
    <source>
        <dbReference type="ARBA" id="ARBA00022777"/>
    </source>
</evidence>
<dbReference type="InterPro" id="IPR005467">
    <property type="entry name" value="His_kinase_dom"/>
</dbReference>
<evidence type="ECO:0000256" key="8">
    <source>
        <dbReference type="ARBA" id="ARBA00022692"/>
    </source>
</evidence>
<feature type="domain" description="PAC" evidence="20">
    <location>
        <begin position="587"/>
        <end position="639"/>
    </location>
</feature>
<evidence type="ECO:0000256" key="12">
    <source>
        <dbReference type="ARBA" id="ARBA00022989"/>
    </source>
</evidence>
<dbReference type="SUPFAM" id="SSF55781">
    <property type="entry name" value="GAF domain-like"/>
    <property type="match status" value="2"/>
</dbReference>
<dbReference type="PROSITE" id="PS50113">
    <property type="entry name" value="PAC"/>
    <property type="match status" value="3"/>
</dbReference>
<dbReference type="FunFam" id="3.30.565.10:FF:000006">
    <property type="entry name" value="Sensor histidine kinase WalK"/>
    <property type="match status" value="1"/>
</dbReference>
<gene>
    <name evidence="21" type="ORF">GO755_36205</name>
</gene>
<dbReference type="GO" id="GO:0000155">
    <property type="term" value="F:phosphorelay sensor kinase activity"/>
    <property type="evidence" value="ECO:0007669"/>
    <property type="project" value="InterPro"/>
</dbReference>
<dbReference type="SMART" id="SM00388">
    <property type="entry name" value="HisKA"/>
    <property type="match status" value="1"/>
</dbReference>
<evidence type="ECO:0000259" key="20">
    <source>
        <dbReference type="PROSITE" id="PS50113"/>
    </source>
</evidence>
<organism evidence="21 22">
    <name type="scientific">Spirosoma arboris</name>
    <dbReference type="NCBI Taxonomy" id="2682092"/>
    <lineage>
        <taxon>Bacteria</taxon>
        <taxon>Pseudomonadati</taxon>
        <taxon>Bacteroidota</taxon>
        <taxon>Cytophagia</taxon>
        <taxon>Cytophagales</taxon>
        <taxon>Cytophagaceae</taxon>
        <taxon>Spirosoma</taxon>
    </lineage>
</organism>
<evidence type="ECO:0000256" key="7">
    <source>
        <dbReference type="ARBA" id="ARBA00022679"/>
    </source>
</evidence>
<name>A0A7K1SP09_9BACT</name>
<evidence type="ECO:0000256" key="10">
    <source>
        <dbReference type="ARBA" id="ARBA00022741"/>
    </source>
</evidence>
<dbReference type="PROSITE" id="PS50110">
    <property type="entry name" value="RESPONSE_REGULATORY"/>
    <property type="match status" value="1"/>
</dbReference>
<feature type="coiled-coil region" evidence="16">
    <location>
        <begin position="623"/>
        <end position="650"/>
    </location>
</feature>
<keyword evidence="11" id="KW-0418">Kinase</keyword>
<dbReference type="PROSITE" id="PS50112">
    <property type="entry name" value="PAS"/>
    <property type="match status" value="3"/>
</dbReference>
<dbReference type="EC" id="2.7.13.3" evidence="3"/>
<evidence type="ECO:0000256" key="13">
    <source>
        <dbReference type="ARBA" id="ARBA00023012"/>
    </source>
</evidence>
<dbReference type="SMART" id="SM00065">
    <property type="entry name" value="GAF"/>
    <property type="match status" value="2"/>
</dbReference>
<dbReference type="CDD" id="cd00075">
    <property type="entry name" value="HATPase"/>
    <property type="match status" value="1"/>
</dbReference>
<comment type="caution">
    <text evidence="21">The sequence shown here is derived from an EMBL/GenBank/DDBJ whole genome shotgun (WGS) entry which is preliminary data.</text>
</comment>